<dbReference type="CDD" id="cd00037">
    <property type="entry name" value="CLECT"/>
    <property type="match status" value="1"/>
</dbReference>
<protein>
    <recommendedName>
        <fullName evidence="2">C-type lectin domain-containing protein</fullName>
    </recommendedName>
</protein>
<dbReference type="Proteomes" id="UP000694568">
    <property type="component" value="Unplaced"/>
</dbReference>
<name>A0A8C9YPN0_SANLU</name>
<dbReference type="InterPro" id="IPR018378">
    <property type="entry name" value="C-type_lectin_CS"/>
</dbReference>
<proteinExistence type="predicted"/>
<keyword evidence="1" id="KW-1015">Disulfide bond</keyword>
<dbReference type="PROSITE" id="PS00615">
    <property type="entry name" value="C_TYPE_LECTIN_1"/>
    <property type="match status" value="1"/>
</dbReference>
<dbReference type="PROSITE" id="PS50041">
    <property type="entry name" value="C_TYPE_LECTIN_2"/>
    <property type="match status" value="1"/>
</dbReference>
<dbReference type="Gene3D" id="3.10.100.10">
    <property type="entry name" value="Mannose-Binding Protein A, subunit A"/>
    <property type="match status" value="1"/>
</dbReference>
<dbReference type="Ensembl" id="ENSSLUT00000029374.1">
    <property type="protein sequence ID" value="ENSSLUP00000028452.1"/>
    <property type="gene ID" value="ENSSLUG00000012835.1"/>
</dbReference>
<reference evidence="3" key="1">
    <citation type="submission" date="2025-08" db="UniProtKB">
        <authorList>
            <consortium name="Ensembl"/>
        </authorList>
    </citation>
    <scope>IDENTIFICATION</scope>
</reference>
<dbReference type="Pfam" id="PF00059">
    <property type="entry name" value="Lectin_C"/>
    <property type="match status" value="1"/>
</dbReference>
<evidence type="ECO:0000313" key="3">
    <source>
        <dbReference type="Ensembl" id="ENSSLUP00000028452.1"/>
    </source>
</evidence>
<organism evidence="3 4">
    <name type="scientific">Sander lucioperca</name>
    <name type="common">Pike-perch</name>
    <name type="synonym">Perca lucioperca</name>
    <dbReference type="NCBI Taxonomy" id="283035"/>
    <lineage>
        <taxon>Eukaryota</taxon>
        <taxon>Metazoa</taxon>
        <taxon>Chordata</taxon>
        <taxon>Craniata</taxon>
        <taxon>Vertebrata</taxon>
        <taxon>Euteleostomi</taxon>
        <taxon>Actinopterygii</taxon>
        <taxon>Neopterygii</taxon>
        <taxon>Teleostei</taxon>
        <taxon>Neoteleostei</taxon>
        <taxon>Acanthomorphata</taxon>
        <taxon>Eupercaria</taxon>
        <taxon>Perciformes</taxon>
        <taxon>Percoidei</taxon>
        <taxon>Percidae</taxon>
        <taxon>Luciopercinae</taxon>
        <taxon>Sander</taxon>
    </lineage>
</organism>
<dbReference type="InterPro" id="IPR016186">
    <property type="entry name" value="C-type_lectin-like/link_sf"/>
</dbReference>
<dbReference type="InterPro" id="IPR001304">
    <property type="entry name" value="C-type_lectin-like"/>
</dbReference>
<accession>A0A8C9YPN0</accession>
<evidence type="ECO:0000259" key="2">
    <source>
        <dbReference type="PROSITE" id="PS50041"/>
    </source>
</evidence>
<dbReference type="InterPro" id="IPR016187">
    <property type="entry name" value="CTDL_fold"/>
</dbReference>
<evidence type="ECO:0000256" key="1">
    <source>
        <dbReference type="ARBA" id="ARBA00023157"/>
    </source>
</evidence>
<dbReference type="AlphaFoldDB" id="A0A8C9YPN0"/>
<dbReference type="SUPFAM" id="SSF56436">
    <property type="entry name" value="C-type lectin-like"/>
    <property type="match status" value="1"/>
</dbReference>
<dbReference type="GeneTree" id="ENSGT00970000193973"/>
<sequence length="65" mass="7977">MRWQIHRHWFNGCESLFFSYWDSGEPNDENGEDCVEIRYFDPENSWSDNNCLTQLNWICEMKVRP</sequence>
<reference evidence="3" key="2">
    <citation type="submission" date="2025-09" db="UniProtKB">
        <authorList>
            <consortium name="Ensembl"/>
        </authorList>
    </citation>
    <scope>IDENTIFICATION</scope>
</reference>
<keyword evidence="4" id="KW-1185">Reference proteome</keyword>
<feature type="domain" description="C-type lectin" evidence="2">
    <location>
        <begin position="9"/>
        <end position="60"/>
    </location>
</feature>
<evidence type="ECO:0000313" key="4">
    <source>
        <dbReference type="Proteomes" id="UP000694568"/>
    </source>
</evidence>